<evidence type="ECO:0000256" key="1">
    <source>
        <dbReference type="SAM" id="SignalP"/>
    </source>
</evidence>
<sequence length="123" mass="12026">MRFTSFAGLGIAALALAGCVATTPMPGTAPTGPAGPATPTVLDAASRQVARNVINTEMQKRLPGANTAPYTDCVVNNATTAELIDIAQASRAGIGGTADSVASIVSRPATTQCIAAAAQGGAA</sequence>
<proteinExistence type="predicted"/>
<dbReference type="EMBL" id="QZEW01000132">
    <property type="protein sequence ID" value="RJL04009.1"/>
    <property type="molecule type" value="Genomic_DNA"/>
</dbReference>
<accession>A0A418ZVL7</accession>
<evidence type="ECO:0008006" key="4">
    <source>
        <dbReference type="Google" id="ProtNLM"/>
    </source>
</evidence>
<feature type="signal peptide" evidence="1">
    <location>
        <begin position="1"/>
        <end position="17"/>
    </location>
</feature>
<dbReference type="OrthoDB" id="7867642at2"/>
<feature type="chain" id="PRO_5019453285" description="Succinate dehydrogenase" evidence="1">
    <location>
        <begin position="18"/>
        <end position="123"/>
    </location>
</feature>
<comment type="caution">
    <text evidence="2">The sequence shown here is derived from an EMBL/GenBank/DDBJ whole genome shotgun (WGS) entry which is preliminary data.</text>
</comment>
<dbReference type="Proteomes" id="UP000283587">
    <property type="component" value="Unassembled WGS sequence"/>
</dbReference>
<dbReference type="PROSITE" id="PS51257">
    <property type="entry name" value="PROKAR_LIPOPROTEIN"/>
    <property type="match status" value="1"/>
</dbReference>
<name>A0A418ZVL7_9RHOB</name>
<dbReference type="RefSeq" id="WP_119900726.1">
    <property type="nucleotide sequence ID" value="NZ_QNRC01000039.1"/>
</dbReference>
<dbReference type="AlphaFoldDB" id="A0A418ZVL7"/>
<keyword evidence="3" id="KW-1185">Reference proteome</keyword>
<protein>
    <recommendedName>
        <fullName evidence="4">Succinate dehydrogenase</fullName>
    </recommendedName>
</protein>
<evidence type="ECO:0000313" key="3">
    <source>
        <dbReference type="Proteomes" id="UP000283587"/>
    </source>
</evidence>
<keyword evidence="1" id="KW-0732">Signal</keyword>
<gene>
    <name evidence="2" type="ORF">D3P05_20995</name>
</gene>
<organism evidence="2 3">
    <name type="scientific">Paracoccus siganidrum</name>
    <dbReference type="NCBI Taxonomy" id="1276757"/>
    <lineage>
        <taxon>Bacteria</taxon>
        <taxon>Pseudomonadati</taxon>
        <taxon>Pseudomonadota</taxon>
        <taxon>Alphaproteobacteria</taxon>
        <taxon>Rhodobacterales</taxon>
        <taxon>Paracoccaceae</taxon>
        <taxon>Paracoccus</taxon>
    </lineage>
</organism>
<reference evidence="3" key="1">
    <citation type="submission" date="2018-09" db="EMBL/GenBank/DDBJ databases">
        <title>Paracoccus onubensis nov. sp. a moderate halophilic bacterium isolated from Gruta de las Maravillas (Aracena, Spain).</title>
        <authorList>
            <person name="Jurado V."/>
            <person name="Gutierrez-Patricio S."/>
            <person name="Gonzalez-Pimentel J.L."/>
            <person name="Miller A.Z."/>
            <person name="Laiz L."/>
            <person name="Saiz-Jimenez C."/>
        </authorList>
    </citation>
    <scope>NUCLEOTIDE SEQUENCE [LARGE SCALE GENOMIC DNA]</scope>
    <source>
        <strain evidence="3">DSM 26381</strain>
    </source>
</reference>
<evidence type="ECO:0000313" key="2">
    <source>
        <dbReference type="EMBL" id="RJL04009.1"/>
    </source>
</evidence>